<reference evidence="2" key="1">
    <citation type="journal article" date="2011" name="J. Bacteriol.">
        <title>Complete genome sequence of NBRC 3288, a unique cellulose-nonproducing strain of Gluconacetobacter xylinus isolated from vinegar.</title>
        <authorList>
            <person name="Ogino H."/>
            <person name="Azuma Y."/>
            <person name="Hosoyama A."/>
            <person name="Nakazawa H."/>
            <person name="Matsutani M."/>
            <person name="Hasegawa A."/>
            <person name="Otsuyama K."/>
            <person name="Matsushita K."/>
            <person name="Fujita N."/>
            <person name="Shirai M."/>
        </authorList>
    </citation>
    <scope>NUCLEOTIDE SEQUENCE [LARGE SCALE GENOMIC DNA]</scope>
    <source>
        <strain evidence="2">NBRC 3288 / BCRC 11682 / LMG 1693</strain>
    </source>
</reference>
<dbReference type="AlphaFoldDB" id="G2I7A2"/>
<sequence>MKPPELIEFCNDWSAYEHELNRVFITEIAQGGLTFRGDSVSCRRFPETANRWAAFWHLIQEGMIETERTPDLRRCERIRWVRWVIENAETNPEINIWQNQRGNETNTLLWFRTEYLVVLSHRNGYYLLKTAYCTEKRGRIAQLTKERDAFLNSNP</sequence>
<dbReference type="Proteomes" id="UP000009044">
    <property type="component" value="Chromosome"/>
</dbReference>
<gene>
    <name evidence="1" type="ordered locus">GLX_15870</name>
</gene>
<dbReference type="RefSeq" id="WP_014105541.1">
    <property type="nucleotide sequence ID" value="NC_016027.1"/>
</dbReference>
<organism evidence="1 2">
    <name type="scientific">Komagataeibacter medellinensis (strain NBRC 3288 / BCRC 11682 / LMG 1693 / Kondo 51)</name>
    <name type="common">Gluconacetobacter medellinensis</name>
    <dbReference type="NCBI Taxonomy" id="634177"/>
    <lineage>
        <taxon>Bacteria</taxon>
        <taxon>Pseudomonadati</taxon>
        <taxon>Pseudomonadota</taxon>
        <taxon>Alphaproteobacteria</taxon>
        <taxon>Acetobacterales</taxon>
        <taxon>Acetobacteraceae</taxon>
        <taxon>Komagataeibacter</taxon>
    </lineage>
</organism>
<evidence type="ECO:0000313" key="2">
    <source>
        <dbReference type="Proteomes" id="UP000009044"/>
    </source>
</evidence>
<evidence type="ECO:0008006" key="3">
    <source>
        <dbReference type="Google" id="ProtNLM"/>
    </source>
</evidence>
<accession>G2I7A2</accession>
<dbReference type="HOGENOM" id="CLU_126392_0_0_5"/>
<evidence type="ECO:0000313" key="1">
    <source>
        <dbReference type="EMBL" id="BAK83999.1"/>
    </source>
</evidence>
<dbReference type="KEGG" id="gxy:GLX_15870"/>
<name>G2I7A2_KOMMN</name>
<dbReference type="eggNOG" id="ENOG5032W2H">
    <property type="taxonomic scope" value="Bacteria"/>
</dbReference>
<dbReference type="EMBL" id="AP012159">
    <property type="protein sequence ID" value="BAK83999.1"/>
    <property type="molecule type" value="Genomic_DNA"/>
</dbReference>
<protein>
    <recommendedName>
        <fullName evidence="3">Phage P1-related protein</fullName>
    </recommendedName>
</protein>
<proteinExistence type="predicted"/>